<reference evidence="12 13" key="1">
    <citation type="submission" date="2017-10" db="EMBL/GenBank/DDBJ databases">
        <title>Draft genome of Lysinibacillus fusiformis strain Juneja, a laboratory-derived pathogen of Drosophila melanogaster.</title>
        <authorList>
            <person name="Smith B.R."/>
            <person name="Unckless R.L."/>
        </authorList>
    </citation>
    <scope>NUCLEOTIDE SEQUENCE [LARGE SCALE GENOMIC DNA]</scope>
    <source>
        <strain evidence="12 13">Juneja</strain>
    </source>
</reference>
<dbReference type="CDD" id="cd00383">
    <property type="entry name" value="trans_reg_C"/>
    <property type="match status" value="1"/>
</dbReference>
<dbReference type="EMBL" id="PDFK01000002">
    <property type="protein sequence ID" value="PKU52319.1"/>
    <property type="molecule type" value="Genomic_DNA"/>
</dbReference>
<dbReference type="SUPFAM" id="SSF52172">
    <property type="entry name" value="CheY-like"/>
    <property type="match status" value="1"/>
</dbReference>
<dbReference type="GO" id="GO:0000976">
    <property type="term" value="F:transcription cis-regulatory region binding"/>
    <property type="evidence" value="ECO:0007669"/>
    <property type="project" value="TreeGrafter"/>
</dbReference>
<evidence type="ECO:0000256" key="4">
    <source>
        <dbReference type="ARBA" id="ARBA00023012"/>
    </source>
</evidence>
<keyword evidence="7" id="KW-0804">Transcription</keyword>
<evidence type="ECO:0000313" key="13">
    <source>
        <dbReference type="Proteomes" id="UP000234956"/>
    </source>
</evidence>
<dbReference type="SMART" id="SM00448">
    <property type="entry name" value="REC"/>
    <property type="match status" value="1"/>
</dbReference>
<accession>A0A2I0V1Z4</accession>
<dbReference type="RefSeq" id="WP_036118933.1">
    <property type="nucleotide sequence ID" value="NZ_JAZBNI010000001.1"/>
</dbReference>
<evidence type="ECO:0000259" key="10">
    <source>
        <dbReference type="PROSITE" id="PS50110"/>
    </source>
</evidence>
<dbReference type="PROSITE" id="PS50110">
    <property type="entry name" value="RESPONSE_REGULATORY"/>
    <property type="match status" value="1"/>
</dbReference>
<organism evidence="12 13">
    <name type="scientific">Lysinibacillus fusiformis</name>
    <dbReference type="NCBI Taxonomy" id="28031"/>
    <lineage>
        <taxon>Bacteria</taxon>
        <taxon>Bacillati</taxon>
        <taxon>Bacillota</taxon>
        <taxon>Bacilli</taxon>
        <taxon>Bacillales</taxon>
        <taxon>Bacillaceae</taxon>
        <taxon>Lysinibacillus</taxon>
    </lineage>
</organism>
<feature type="modified residue" description="4-aspartylphosphate" evidence="8">
    <location>
        <position position="53"/>
    </location>
</feature>
<feature type="domain" description="OmpR/PhoB-type" evidence="11">
    <location>
        <begin position="135"/>
        <end position="234"/>
    </location>
</feature>
<dbReference type="InterPro" id="IPR039420">
    <property type="entry name" value="WalR-like"/>
</dbReference>
<dbReference type="PROSITE" id="PS51755">
    <property type="entry name" value="OMPR_PHOB"/>
    <property type="match status" value="1"/>
</dbReference>
<dbReference type="GO" id="GO:0005829">
    <property type="term" value="C:cytosol"/>
    <property type="evidence" value="ECO:0007669"/>
    <property type="project" value="TreeGrafter"/>
</dbReference>
<dbReference type="GO" id="GO:0000156">
    <property type="term" value="F:phosphorelay response regulator activity"/>
    <property type="evidence" value="ECO:0007669"/>
    <property type="project" value="TreeGrafter"/>
</dbReference>
<dbReference type="GO" id="GO:0032993">
    <property type="term" value="C:protein-DNA complex"/>
    <property type="evidence" value="ECO:0007669"/>
    <property type="project" value="TreeGrafter"/>
</dbReference>
<dbReference type="Gene3D" id="1.10.10.10">
    <property type="entry name" value="Winged helix-like DNA-binding domain superfamily/Winged helix DNA-binding domain"/>
    <property type="match status" value="1"/>
</dbReference>
<evidence type="ECO:0000256" key="5">
    <source>
        <dbReference type="ARBA" id="ARBA00023015"/>
    </source>
</evidence>
<protein>
    <submittedName>
        <fullName evidence="12">DNA-binding response regulator</fullName>
    </submittedName>
</protein>
<dbReference type="PANTHER" id="PTHR48111:SF73">
    <property type="entry name" value="ALKALINE PHOSPHATASE SYNTHESIS TRANSCRIPTIONAL REGULATORY PROTEIN PHOP"/>
    <property type="match status" value="1"/>
</dbReference>
<dbReference type="InterPro" id="IPR001867">
    <property type="entry name" value="OmpR/PhoB-type_DNA-bd"/>
</dbReference>
<keyword evidence="2" id="KW-0963">Cytoplasm</keyword>
<evidence type="ECO:0000313" key="12">
    <source>
        <dbReference type="EMBL" id="PKU52319.1"/>
    </source>
</evidence>
<dbReference type="InterPro" id="IPR001789">
    <property type="entry name" value="Sig_transdc_resp-reg_receiver"/>
</dbReference>
<evidence type="ECO:0000256" key="9">
    <source>
        <dbReference type="PROSITE-ProRule" id="PRU01091"/>
    </source>
</evidence>
<dbReference type="Gene3D" id="3.40.50.2300">
    <property type="match status" value="1"/>
</dbReference>
<feature type="domain" description="Response regulatory" evidence="10">
    <location>
        <begin position="4"/>
        <end position="118"/>
    </location>
</feature>
<keyword evidence="6 9" id="KW-0238">DNA-binding</keyword>
<name>A0A2I0V1Z4_9BACI</name>
<sequence length="238" mass="27712">MTKTILVIEDEFSIATLLKYNLEQAGYVVETAADGQEGLEKAIDLQPNLILLDLMLPKLDGMEVCKQIRQQRMNTPIIMLTAKDDEFDKVLGLELGADDYMTKPFSPREVLARVKAVLRRFTQNVVVDDKDEPKEKMYEFGQLRVFPERFEVFLQDEALEFTPKEFELLIYLLENKNRVLTRDQLLSAVWKYDFAGDTRIVDVHISHLRDKIEENSRKPMFIKTIRGLGYKFEEPKTT</sequence>
<dbReference type="SMART" id="SM00862">
    <property type="entry name" value="Trans_reg_C"/>
    <property type="match status" value="1"/>
</dbReference>
<gene>
    <name evidence="12" type="ORF">CRI88_08115</name>
</gene>
<evidence type="ECO:0000256" key="3">
    <source>
        <dbReference type="ARBA" id="ARBA00022553"/>
    </source>
</evidence>
<evidence type="ECO:0000256" key="8">
    <source>
        <dbReference type="PROSITE-ProRule" id="PRU00169"/>
    </source>
</evidence>
<dbReference type="InterPro" id="IPR036388">
    <property type="entry name" value="WH-like_DNA-bd_sf"/>
</dbReference>
<evidence type="ECO:0000259" key="11">
    <source>
        <dbReference type="PROSITE" id="PS51755"/>
    </source>
</evidence>
<dbReference type="InterPro" id="IPR011006">
    <property type="entry name" value="CheY-like_superfamily"/>
</dbReference>
<evidence type="ECO:0000256" key="6">
    <source>
        <dbReference type="ARBA" id="ARBA00023125"/>
    </source>
</evidence>
<dbReference type="Proteomes" id="UP000234956">
    <property type="component" value="Unassembled WGS sequence"/>
</dbReference>
<evidence type="ECO:0000256" key="1">
    <source>
        <dbReference type="ARBA" id="ARBA00004496"/>
    </source>
</evidence>
<evidence type="ECO:0000256" key="2">
    <source>
        <dbReference type="ARBA" id="ARBA00022490"/>
    </source>
</evidence>
<keyword evidence="5" id="KW-0805">Transcription regulation</keyword>
<dbReference type="PANTHER" id="PTHR48111">
    <property type="entry name" value="REGULATOR OF RPOS"/>
    <property type="match status" value="1"/>
</dbReference>
<dbReference type="Pfam" id="PF00072">
    <property type="entry name" value="Response_reg"/>
    <property type="match status" value="1"/>
</dbReference>
<dbReference type="SUPFAM" id="SSF46894">
    <property type="entry name" value="C-terminal effector domain of the bipartite response regulators"/>
    <property type="match status" value="1"/>
</dbReference>
<dbReference type="FunFam" id="1.10.10.10:FF:000089">
    <property type="entry name" value="Alkaline phosphatase synthesis response regulator"/>
    <property type="match status" value="1"/>
</dbReference>
<comment type="caution">
    <text evidence="12">The sequence shown here is derived from an EMBL/GenBank/DDBJ whole genome shotgun (WGS) entry which is preliminary data.</text>
</comment>
<proteinExistence type="predicted"/>
<comment type="subcellular location">
    <subcellularLocation>
        <location evidence="1">Cytoplasm</location>
    </subcellularLocation>
</comment>
<dbReference type="Pfam" id="PF00486">
    <property type="entry name" value="Trans_reg_C"/>
    <property type="match status" value="1"/>
</dbReference>
<evidence type="ECO:0000256" key="7">
    <source>
        <dbReference type="ARBA" id="ARBA00023163"/>
    </source>
</evidence>
<dbReference type="Gene3D" id="6.10.250.690">
    <property type="match status" value="1"/>
</dbReference>
<dbReference type="AlphaFoldDB" id="A0A2I0V1Z4"/>
<feature type="DNA-binding region" description="OmpR/PhoB-type" evidence="9">
    <location>
        <begin position="135"/>
        <end position="234"/>
    </location>
</feature>
<dbReference type="GO" id="GO:0006355">
    <property type="term" value="P:regulation of DNA-templated transcription"/>
    <property type="evidence" value="ECO:0007669"/>
    <property type="project" value="InterPro"/>
</dbReference>
<keyword evidence="4" id="KW-0902">Two-component regulatory system</keyword>
<dbReference type="InterPro" id="IPR016032">
    <property type="entry name" value="Sig_transdc_resp-reg_C-effctor"/>
</dbReference>
<dbReference type="FunFam" id="3.40.50.2300:FF:000001">
    <property type="entry name" value="DNA-binding response regulator PhoB"/>
    <property type="match status" value="1"/>
</dbReference>
<keyword evidence="3 8" id="KW-0597">Phosphoprotein</keyword>